<dbReference type="PANTHER" id="PTHR45623">
    <property type="entry name" value="CHROMODOMAIN-HELICASE-DNA-BINDING PROTEIN 3-RELATED-RELATED"/>
    <property type="match status" value="1"/>
</dbReference>
<dbReference type="GO" id="GO:0140658">
    <property type="term" value="F:ATP-dependent chromatin remodeler activity"/>
    <property type="evidence" value="ECO:0007669"/>
    <property type="project" value="TreeGrafter"/>
</dbReference>
<keyword evidence="5" id="KW-0539">Nucleus</keyword>
<dbReference type="Gene3D" id="3.30.40.10">
    <property type="entry name" value="Zinc/RING finger domain, C3HC4 (zinc finger)"/>
    <property type="match status" value="1"/>
</dbReference>
<feature type="region of interest" description="Disordered" evidence="6">
    <location>
        <begin position="1147"/>
        <end position="1169"/>
    </location>
</feature>
<dbReference type="InterPro" id="IPR038718">
    <property type="entry name" value="SNF2-like_sf"/>
</dbReference>
<name>A0A1Y2FIS4_PROLT</name>
<dbReference type="InterPro" id="IPR013083">
    <property type="entry name" value="Znf_RING/FYVE/PHD"/>
</dbReference>
<dbReference type="PROSITE" id="PS51192">
    <property type="entry name" value="HELICASE_ATP_BIND_1"/>
    <property type="match status" value="1"/>
</dbReference>
<feature type="compositionally biased region" description="Basic residues" evidence="6">
    <location>
        <begin position="82"/>
        <end position="94"/>
    </location>
</feature>
<dbReference type="OrthoDB" id="5857104at2759"/>
<feature type="compositionally biased region" description="Pro residues" evidence="6">
    <location>
        <begin position="1411"/>
        <end position="1421"/>
    </location>
</feature>
<evidence type="ECO:0000256" key="3">
    <source>
        <dbReference type="ARBA" id="ARBA00022801"/>
    </source>
</evidence>
<dbReference type="InterPro" id="IPR001650">
    <property type="entry name" value="Helicase_C-like"/>
</dbReference>
<dbReference type="InterPro" id="IPR016197">
    <property type="entry name" value="Chromo-like_dom_sf"/>
</dbReference>
<gene>
    <name evidence="9" type="ORF">BCR37DRAFT_282340</name>
</gene>
<keyword evidence="2" id="KW-0547">Nucleotide-binding</keyword>
<feature type="compositionally biased region" description="Basic and acidic residues" evidence="6">
    <location>
        <begin position="1318"/>
        <end position="1327"/>
    </location>
</feature>
<dbReference type="SUPFAM" id="SSF54160">
    <property type="entry name" value="Chromo domain-like"/>
    <property type="match status" value="1"/>
</dbReference>
<dbReference type="InterPro" id="IPR014001">
    <property type="entry name" value="Helicase_ATP-bd"/>
</dbReference>
<feature type="region of interest" description="Disordered" evidence="6">
    <location>
        <begin position="1489"/>
        <end position="1541"/>
    </location>
</feature>
<dbReference type="PANTHER" id="PTHR45623:SF17">
    <property type="entry name" value="CHROMODOMAIN-HELICASE-DNA-BINDING PROTEIN 3-RELATED"/>
    <property type="match status" value="1"/>
</dbReference>
<feature type="region of interest" description="Disordered" evidence="6">
    <location>
        <begin position="1318"/>
        <end position="1364"/>
    </location>
</feature>
<dbReference type="Proteomes" id="UP000193685">
    <property type="component" value="Unassembled WGS sequence"/>
</dbReference>
<evidence type="ECO:0000256" key="6">
    <source>
        <dbReference type="SAM" id="MobiDB-lite"/>
    </source>
</evidence>
<feature type="compositionally biased region" description="Basic and acidic residues" evidence="6">
    <location>
        <begin position="242"/>
        <end position="256"/>
    </location>
</feature>
<accession>A0A1Y2FIS4</accession>
<dbReference type="SMART" id="SM00490">
    <property type="entry name" value="HELICc"/>
    <property type="match status" value="1"/>
</dbReference>
<dbReference type="GO" id="GO:0010468">
    <property type="term" value="P:regulation of gene expression"/>
    <property type="evidence" value="ECO:0007669"/>
    <property type="project" value="UniProtKB-ARBA"/>
</dbReference>
<feature type="compositionally biased region" description="Low complexity" evidence="6">
    <location>
        <begin position="27"/>
        <end position="45"/>
    </location>
</feature>
<comment type="subcellular location">
    <subcellularLocation>
        <location evidence="1">Nucleus</location>
    </subcellularLocation>
</comment>
<dbReference type="Gene3D" id="3.40.50.10810">
    <property type="entry name" value="Tandem AAA-ATPase domain"/>
    <property type="match status" value="1"/>
</dbReference>
<dbReference type="PROSITE" id="PS51194">
    <property type="entry name" value="HELICASE_CTER"/>
    <property type="match status" value="1"/>
</dbReference>
<dbReference type="InterPro" id="IPR041684">
    <property type="entry name" value="Znf-PHD-like"/>
</dbReference>
<organism evidence="9 10">
    <name type="scientific">Protomyces lactucae-debilis</name>
    <dbReference type="NCBI Taxonomy" id="2754530"/>
    <lineage>
        <taxon>Eukaryota</taxon>
        <taxon>Fungi</taxon>
        <taxon>Dikarya</taxon>
        <taxon>Ascomycota</taxon>
        <taxon>Taphrinomycotina</taxon>
        <taxon>Taphrinomycetes</taxon>
        <taxon>Taphrinales</taxon>
        <taxon>Protomycetaceae</taxon>
        <taxon>Protomyces</taxon>
    </lineage>
</organism>
<evidence type="ECO:0000313" key="9">
    <source>
        <dbReference type="EMBL" id="ORY83839.1"/>
    </source>
</evidence>
<dbReference type="Pfam" id="PF15446">
    <property type="entry name" value="zf-PHD-like"/>
    <property type="match status" value="1"/>
</dbReference>
<dbReference type="GO" id="GO:0042393">
    <property type="term" value="F:histone binding"/>
    <property type="evidence" value="ECO:0007669"/>
    <property type="project" value="TreeGrafter"/>
</dbReference>
<feature type="region of interest" description="Disordered" evidence="6">
    <location>
        <begin position="234"/>
        <end position="256"/>
    </location>
</feature>
<protein>
    <submittedName>
        <fullName evidence="9">p-loop containing nucleoside triphosphate hydrolase protein</fullName>
    </submittedName>
</protein>
<dbReference type="GO" id="GO:0005524">
    <property type="term" value="F:ATP binding"/>
    <property type="evidence" value="ECO:0007669"/>
    <property type="project" value="UniProtKB-KW"/>
</dbReference>
<dbReference type="InterPro" id="IPR056616">
    <property type="entry name" value="Chromo_MIT1"/>
</dbReference>
<dbReference type="STRING" id="56484.A0A1Y2FIS4"/>
<dbReference type="Pfam" id="PF23615">
    <property type="entry name" value="Chromo_MIT1"/>
    <property type="match status" value="1"/>
</dbReference>
<feature type="region of interest" description="Disordered" evidence="6">
    <location>
        <begin position="1"/>
        <end position="131"/>
    </location>
</feature>
<keyword evidence="3 9" id="KW-0378">Hydrolase</keyword>
<dbReference type="GO" id="GO:0003677">
    <property type="term" value="F:DNA binding"/>
    <property type="evidence" value="ECO:0007669"/>
    <property type="project" value="TreeGrafter"/>
</dbReference>
<dbReference type="Gene3D" id="3.40.50.300">
    <property type="entry name" value="P-loop containing nucleotide triphosphate hydrolases"/>
    <property type="match status" value="1"/>
</dbReference>
<dbReference type="Pfam" id="PF18585">
    <property type="entry name" value="zf-CCCH_6"/>
    <property type="match status" value="1"/>
</dbReference>
<dbReference type="Pfam" id="PF00271">
    <property type="entry name" value="Helicase_C"/>
    <property type="match status" value="1"/>
</dbReference>
<comment type="caution">
    <text evidence="9">The sequence shown here is derived from an EMBL/GenBank/DDBJ whole genome shotgun (WGS) entry which is preliminary data.</text>
</comment>
<proteinExistence type="predicted"/>
<feature type="domain" description="Helicase C-terminal" evidence="8">
    <location>
        <begin position="844"/>
        <end position="1008"/>
    </location>
</feature>
<dbReference type="RefSeq" id="XP_040726134.1">
    <property type="nucleotide sequence ID" value="XM_040866834.1"/>
</dbReference>
<evidence type="ECO:0000259" key="7">
    <source>
        <dbReference type="PROSITE" id="PS51192"/>
    </source>
</evidence>
<dbReference type="GO" id="GO:0005634">
    <property type="term" value="C:nucleus"/>
    <property type="evidence" value="ECO:0007669"/>
    <property type="project" value="UniProtKB-SubCell"/>
</dbReference>
<keyword evidence="4" id="KW-0067">ATP-binding</keyword>
<dbReference type="GO" id="GO:0000785">
    <property type="term" value="C:chromatin"/>
    <property type="evidence" value="ECO:0007669"/>
    <property type="project" value="TreeGrafter"/>
</dbReference>
<sequence length="1541" mass="171300">MAKQGRRSRDTQSNSSRASPEAAPIETAATSRRTTRANSINSTRSQSAAAMSGSESDEQAFPRAASRKLAGKRIASDGNGRATKKARIMVRKSSRQQDDADYAEETQEEEDELSRTNSPANVKQVKSRSFTPVTTKKREQPVYLSDYSEEWEERHWDICEACRLGTTKKLIYCQGCAVALHQECISADKKHNIVRIDTDAWVLQCRHCVSKADKPSSNRSYITGKVGPACQPLMAPKSKWQPPKEGHVVSDPEQAARDADAARVLQERADLRSMIHIPENVMFRCTRCLRPALYEDLPADDGTDGDPSQCLECNLYAKQRIHLVLGWRELGEERLETLEITRSEAPSDWLREYLVKWQDQSFRTVEWVPATWLAGAAFAKKRNFDQKELEPIRDIADVVLDDWTKVDVVLDCEYEEHKRFDEMGFESEEEAFAAIHKVSRMYVKWQQVQYEDVCWDEPPSEAMDTEGIERDRWTAFERGYRDWVRGFYVMVDKQHAVKSAKLNDFQFVRLEKKKQPKNLVGGELMPYQMEGLNWLYYQYFRRHPAILADEMGLGKTIQIISFLSVLHSDWAIGPFLIVAPNSTISNWKREFQKWAPHMRVAAYYGTSASRTVVRDFEIVHNDTSGRPLKVHALITSYNTIEQDAAFLKKYTWACLVVDEGQRLKNDESILFKLLSEFRVNQRVLLTGTPLQNNTKELFNLLQFLDPDKMDAATLEAHYDIEKQESLSELHQMLQPYFLRRTKTQVLKFLPPKNEVIVPVTMSALQKELYKTILSKNAELMRLVMSRSSSGKPIQNYNNTSLGNVLQQIRKILSHPFIYSPDIEEKVDDEAVSLTNLTNACAKLQLLKVLLPLLKAKGHRVLIFCQFIMMLDILEDWLVATGIQHARIDGNTPSPERQEAIDKFNAPESELTCFLLSTRAGGVGINLATADTVIIYDADFNPHQDLQAVARAHRIGQKSKVVVFTLVTRNTAEEKILQIGRKKMVLDQLIIENMATKEENVPYQEILSFGAAALFEEEAKNELVYDTATVTNLIESSYADVPVVEEEADDKKDSFGFAKVWAGDALADDDLGETEGKEATDDLWAKILAQRAAEAKAEADKKSAEFSKGRKRTVKDYSEAAQGKSIEMMAKGKKKTAVGGLVVGDKAGSATVTRESTPEKPEEAVAEPEVEDWYSSDYVSEGDDDEDYEREAVPPEQVALEATALAAEGGTTAANGTAGSATQASVAPRLLRPCKVCDAIHAGGQCQLRNIPIEVCSLCNTPHFSGGRTHASQQCPVFSDISAMRRILEDLRSSNEPAAVVDKATTYIRGAIGQVTRQERDRVHKELQQQKAAQALKPQAGVSSASPLTQTQPTTTSTTPATVGVPVQAQGNAPQIAQPQPVIIQTQPAVLAQQQTPVDVAPASVVQQPNPVASPPPPPPVQQPKQPHTVSQLFQQSAAGPSIPLVVAQQPAMVAPAQTMPPFPKTQSTTSLGIGPVQLPFKTGPLQPSLPPARTHPFTQSSGQSSGQTMPVPGASQTVARPSSVQALLEAAMRRPPATKEP</sequence>
<dbReference type="EMBL" id="MCFI01000007">
    <property type="protein sequence ID" value="ORY83839.1"/>
    <property type="molecule type" value="Genomic_DNA"/>
</dbReference>
<dbReference type="SUPFAM" id="SSF52540">
    <property type="entry name" value="P-loop containing nucleoside triphosphate hydrolases"/>
    <property type="match status" value="2"/>
</dbReference>
<dbReference type="InterPro" id="IPR000330">
    <property type="entry name" value="SNF2_N"/>
</dbReference>
<feature type="region of interest" description="Disordered" evidence="6">
    <location>
        <begin position="1406"/>
        <end position="1434"/>
    </location>
</feature>
<dbReference type="InterPro" id="IPR049730">
    <property type="entry name" value="SNF2/RAD54-like_C"/>
</dbReference>
<dbReference type="InterPro" id="IPR040934">
    <property type="entry name" value="Znf-CCCH_6"/>
</dbReference>
<dbReference type="InterPro" id="IPR027417">
    <property type="entry name" value="P-loop_NTPase"/>
</dbReference>
<dbReference type="GO" id="GO:0016887">
    <property type="term" value="F:ATP hydrolysis activity"/>
    <property type="evidence" value="ECO:0007669"/>
    <property type="project" value="TreeGrafter"/>
</dbReference>
<dbReference type="InterPro" id="IPR011011">
    <property type="entry name" value="Znf_FYVE_PHD"/>
</dbReference>
<feature type="compositionally biased region" description="Acidic residues" evidence="6">
    <location>
        <begin position="99"/>
        <end position="112"/>
    </location>
</feature>
<feature type="compositionally biased region" description="Low complexity" evidence="6">
    <location>
        <begin position="1328"/>
        <end position="1361"/>
    </location>
</feature>
<evidence type="ECO:0000256" key="5">
    <source>
        <dbReference type="ARBA" id="ARBA00023242"/>
    </source>
</evidence>
<feature type="domain" description="Helicase ATP-binding" evidence="7">
    <location>
        <begin position="536"/>
        <end position="707"/>
    </location>
</feature>
<evidence type="ECO:0000256" key="4">
    <source>
        <dbReference type="ARBA" id="ARBA00022840"/>
    </source>
</evidence>
<dbReference type="SUPFAM" id="SSF57903">
    <property type="entry name" value="FYVE/PHD zinc finger"/>
    <property type="match status" value="1"/>
</dbReference>
<dbReference type="CDD" id="cd18793">
    <property type="entry name" value="SF2_C_SNF"/>
    <property type="match status" value="1"/>
</dbReference>
<dbReference type="SMART" id="SM00487">
    <property type="entry name" value="DEXDc"/>
    <property type="match status" value="1"/>
</dbReference>
<evidence type="ECO:0000256" key="1">
    <source>
        <dbReference type="ARBA" id="ARBA00004123"/>
    </source>
</evidence>
<keyword evidence="10" id="KW-1185">Reference proteome</keyword>
<dbReference type="Pfam" id="PF00176">
    <property type="entry name" value="SNF2-rel_dom"/>
    <property type="match status" value="1"/>
</dbReference>
<dbReference type="GeneID" id="63783433"/>
<dbReference type="GO" id="GO:0003682">
    <property type="term" value="F:chromatin binding"/>
    <property type="evidence" value="ECO:0007669"/>
    <property type="project" value="TreeGrafter"/>
</dbReference>
<evidence type="ECO:0000313" key="10">
    <source>
        <dbReference type="Proteomes" id="UP000193685"/>
    </source>
</evidence>
<feature type="compositionally biased region" description="Polar residues" evidence="6">
    <location>
        <begin position="1514"/>
        <end position="1525"/>
    </location>
</feature>
<evidence type="ECO:0000259" key="8">
    <source>
        <dbReference type="PROSITE" id="PS51194"/>
    </source>
</evidence>
<evidence type="ECO:0000256" key="2">
    <source>
        <dbReference type="ARBA" id="ARBA00022741"/>
    </source>
</evidence>
<reference evidence="9 10" key="1">
    <citation type="submission" date="2016-07" db="EMBL/GenBank/DDBJ databases">
        <title>Pervasive Adenine N6-methylation of Active Genes in Fungi.</title>
        <authorList>
            <consortium name="DOE Joint Genome Institute"/>
            <person name="Mondo S.J."/>
            <person name="Dannebaum R.O."/>
            <person name="Kuo R.C."/>
            <person name="Labutti K."/>
            <person name="Haridas S."/>
            <person name="Kuo A."/>
            <person name="Salamov A."/>
            <person name="Ahrendt S.R."/>
            <person name="Lipzen A."/>
            <person name="Sullivan W."/>
            <person name="Andreopoulos W.B."/>
            <person name="Clum A."/>
            <person name="Lindquist E."/>
            <person name="Daum C."/>
            <person name="Ramamoorthy G.K."/>
            <person name="Gryganskyi A."/>
            <person name="Culley D."/>
            <person name="Magnuson J.K."/>
            <person name="James T.Y."/>
            <person name="O'Malley M.A."/>
            <person name="Stajich J.E."/>
            <person name="Spatafora J.W."/>
            <person name="Visel A."/>
            <person name="Grigoriev I.V."/>
        </authorList>
    </citation>
    <scope>NUCLEOTIDE SEQUENCE [LARGE SCALE GENOMIC DNA]</scope>
    <source>
        <strain evidence="9 10">12-1054</strain>
    </source>
</reference>
<dbReference type="OMA" id="PLQNNAR"/>